<gene>
    <name evidence="3" type="ORF">EGT51_12540</name>
</gene>
<evidence type="ECO:0000259" key="1">
    <source>
        <dbReference type="Pfam" id="PF00534"/>
    </source>
</evidence>
<accession>A0A4Z0J6N1</accession>
<feature type="domain" description="Glycosyltransferase subfamily 4-like N-terminal" evidence="2">
    <location>
        <begin position="12"/>
        <end position="172"/>
    </location>
</feature>
<dbReference type="AlphaFoldDB" id="A0A4Z0J6N1"/>
<name>A0A4Z0J6N1_9LACO</name>
<dbReference type="SUPFAM" id="SSF53756">
    <property type="entry name" value="UDP-Glycosyltransferase/glycogen phosphorylase"/>
    <property type="match status" value="1"/>
</dbReference>
<dbReference type="Proteomes" id="UP000297348">
    <property type="component" value="Unassembled WGS sequence"/>
</dbReference>
<comment type="caution">
    <text evidence="3">The sequence shown here is derived from an EMBL/GenBank/DDBJ whole genome shotgun (WGS) entry which is preliminary data.</text>
</comment>
<evidence type="ECO:0000313" key="3">
    <source>
        <dbReference type="EMBL" id="TGD17402.1"/>
    </source>
</evidence>
<organism evidence="3 4">
    <name type="scientific">Levilactobacillus suantsaiihabitans</name>
    <dbReference type="NCBI Taxonomy" id="2487722"/>
    <lineage>
        <taxon>Bacteria</taxon>
        <taxon>Bacillati</taxon>
        <taxon>Bacillota</taxon>
        <taxon>Bacilli</taxon>
        <taxon>Lactobacillales</taxon>
        <taxon>Lactobacillaceae</taxon>
        <taxon>Levilactobacillus</taxon>
    </lineage>
</organism>
<dbReference type="OrthoDB" id="9792322at2"/>
<dbReference type="PANTHER" id="PTHR45947:SF3">
    <property type="entry name" value="SULFOQUINOVOSYL TRANSFERASE SQD2"/>
    <property type="match status" value="1"/>
</dbReference>
<dbReference type="Gene3D" id="3.40.50.2000">
    <property type="entry name" value="Glycogen Phosphorylase B"/>
    <property type="match status" value="2"/>
</dbReference>
<sequence>MIVLYLGEYAAGGVATYLRTLIDMQEKNPKIEKIILMVSDFKSEQFQFESDKVQVIRYRYKRGLHGIFTILHQWPTILKVKPDIVHLHSTFAGLIRVRALLSFKHLHFGIVYCAHGWAFNQRVSALSKDVYIAVERVLSRVGYIINISQDEQDSAVRAGISENHMVMIHNAIQYSKMPRKHSAHQGTKFLFIGRFDRQKGLDVLLSAFQRLPRKYELSIAGGSILDDDKKTYLSNRRNVNYLGWLSREQIANQLLQSDALIVPSRWEGFGLVALEAMANSTAVIASKVGGLPEIVVQELTGILVPPEDPNALYQVLSSVTKEELETMGRAGRQRIERLFNPQKMERQVFDVYNAEFKLANHLL</sequence>
<dbReference type="InterPro" id="IPR028098">
    <property type="entry name" value="Glyco_trans_4-like_N"/>
</dbReference>
<dbReference type="PANTHER" id="PTHR45947">
    <property type="entry name" value="SULFOQUINOVOSYL TRANSFERASE SQD2"/>
    <property type="match status" value="1"/>
</dbReference>
<keyword evidence="4" id="KW-1185">Reference proteome</keyword>
<dbReference type="InterPro" id="IPR050194">
    <property type="entry name" value="Glycosyltransferase_grp1"/>
</dbReference>
<dbReference type="InterPro" id="IPR001296">
    <property type="entry name" value="Glyco_trans_1"/>
</dbReference>
<dbReference type="GO" id="GO:0016757">
    <property type="term" value="F:glycosyltransferase activity"/>
    <property type="evidence" value="ECO:0007669"/>
    <property type="project" value="InterPro"/>
</dbReference>
<protein>
    <submittedName>
        <fullName evidence="3">Glycosyltransferase family 1 protein</fullName>
    </submittedName>
</protein>
<evidence type="ECO:0000259" key="2">
    <source>
        <dbReference type="Pfam" id="PF13439"/>
    </source>
</evidence>
<dbReference type="Pfam" id="PF13439">
    <property type="entry name" value="Glyco_transf_4"/>
    <property type="match status" value="1"/>
</dbReference>
<feature type="domain" description="Glycosyl transferase family 1" evidence="1">
    <location>
        <begin position="183"/>
        <end position="332"/>
    </location>
</feature>
<proteinExistence type="predicted"/>
<reference evidence="3 4" key="1">
    <citation type="submission" date="2018-10" db="EMBL/GenBank/DDBJ databases">
        <title>Lactobacillus sp. R7 and Lactobacillus sp. R19 isolated from fermented mustard green product of Taiwan.</title>
        <authorList>
            <person name="Lin S.-T."/>
        </authorList>
    </citation>
    <scope>NUCLEOTIDE SEQUENCE [LARGE SCALE GENOMIC DNA]</scope>
    <source>
        <strain evidence="3 4">BCRC 81129</strain>
    </source>
</reference>
<dbReference type="EMBL" id="RKLX01000034">
    <property type="protein sequence ID" value="TGD17402.1"/>
    <property type="molecule type" value="Genomic_DNA"/>
</dbReference>
<keyword evidence="3" id="KW-0808">Transferase</keyword>
<evidence type="ECO:0000313" key="4">
    <source>
        <dbReference type="Proteomes" id="UP000297348"/>
    </source>
</evidence>
<dbReference type="Pfam" id="PF00534">
    <property type="entry name" value="Glycos_transf_1"/>
    <property type="match status" value="1"/>
</dbReference>
<dbReference type="RefSeq" id="WP_135368983.1">
    <property type="nucleotide sequence ID" value="NZ_RKLX01000034.1"/>
</dbReference>